<dbReference type="PANTHER" id="PTHR42919">
    <property type="entry name" value="N-ALPHA-ACETYLTRANSFERASE"/>
    <property type="match status" value="1"/>
</dbReference>
<evidence type="ECO:0000256" key="7">
    <source>
        <dbReference type="ARBA" id="ARBA00048335"/>
    </source>
</evidence>
<dbReference type="CDD" id="cd04301">
    <property type="entry name" value="NAT_SF"/>
    <property type="match status" value="1"/>
</dbReference>
<evidence type="ECO:0000259" key="14">
    <source>
        <dbReference type="PROSITE" id="PS51186"/>
    </source>
</evidence>
<dbReference type="SUPFAM" id="SSF55729">
    <property type="entry name" value="Acyl-CoA N-acyltransferases (Nat)"/>
    <property type="match status" value="1"/>
</dbReference>
<dbReference type="InterPro" id="IPR000182">
    <property type="entry name" value="GNAT_dom"/>
</dbReference>
<evidence type="ECO:0000256" key="9">
    <source>
        <dbReference type="ARBA" id="ARBA00048618"/>
    </source>
</evidence>
<organism evidence="15 16">
    <name type="scientific">Parastrongyloides trichosuri</name>
    <name type="common">Possum-specific nematode worm</name>
    <dbReference type="NCBI Taxonomy" id="131310"/>
    <lineage>
        <taxon>Eukaryota</taxon>
        <taxon>Metazoa</taxon>
        <taxon>Ecdysozoa</taxon>
        <taxon>Nematoda</taxon>
        <taxon>Chromadorea</taxon>
        <taxon>Rhabditida</taxon>
        <taxon>Tylenchina</taxon>
        <taxon>Panagrolaimomorpha</taxon>
        <taxon>Strongyloidoidea</taxon>
        <taxon>Strongyloididae</taxon>
        <taxon>Parastrongyloides</taxon>
    </lineage>
</organism>
<comment type="catalytic activity">
    <reaction evidence="7">
        <text>N-terminal L-methionyl-L-tyrosyl-[protein] + acetyl-CoA = N-terminal N(alpha)-acetyl-L-methionyl-L-tyrosyl-[protein] + CoA + H(+)</text>
        <dbReference type="Rhea" id="RHEA:50532"/>
        <dbReference type="Rhea" id="RHEA-COMP:12717"/>
        <dbReference type="Rhea" id="RHEA-COMP:12718"/>
        <dbReference type="ChEBI" id="CHEBI:15378"/>
        <dbReference type="ChEBI" id="CHEBI:57287"/>
        <dbReference type="ChEBI" id="CHEBI:57288"/>
        <dbReference type="ChEBI" id="CHEBI:133384"/>
        <dbReference type="ChEBI" id="CHEBI:133385"/>
        <dbReference type="EC" id="2.3.1.258"/>
    </reaction>
</comment>
<evidence type="ECO:0000313" key="16">
    <source>
        <dbReference type="WBParaSite" id="PTRK_0001576700.1"/>
    </source>
</evidence>
<comment type="catalytic activity">
    <reaction evidence="11">
        <text>N-terminal L-methionyl-L-alanyl-[protein] + acetyl-CoA = N-terminal N(alpha)-acetyl-L-methionyl-L-alanyl-[protein] + CoA + H(+)</text>
        <dbReference type="Rhea" id="RHEA:50564"/>
        <dbReference type="Rhea" id="RHEA-COMP:12726"/>
        <dbReference type="Rhea" id="RHEA-COMP:12727"/>
        <dbReference type="ChEBI" id="CHEBI:15378"/>
        <dbReference type="ChEBI" id="CHEBI:57287"/>
        <dbReference type="ChEBI" id="CHEBI:57288"/>
        <dbReference type="ChEBI" id="CHEBI:133398"/>
        <dbReference type="ChEBI" id="CHEBI:133399"/>
        <dbReference type="EC" id="2.3.1.258"/>
    </reaction>
</comment>
<comment type="catalytic activity">
    <reaction evidence="13">
        <text>N-terminal L-methionyl-L-threonyl-[protein] + acetyl-CoA = N-terminal N(alpha)-acetyl-L-methionyl-L-threonyl-[protein] + CoA + H(+)</text>
        <dbReference type="Rhea" id="RHEA:50576"/>
        <dbReference type="Rhea" id="RHEA-COMP:12732"/>
        <dbReference type="Rhea" id="RHEA-COMP:12733"/>
        <dbReference type="ChEBI" id="CHEBI:15378"/>
        <dbReference type="ChEBI" id="CHEBI:57287"/>
        <dbReference type="ChEBI" id="CHEBI:57288"/>
        <dbReference type="ChEBI" id="CHEBI:133404"/>
        <dbReference type="ChEBI" id="CHEBI:133405"/>
        <dbReference type="EC" id="2.3.1.258"/>
    </reaction>
</comment>
<evidence type="ECO:0000256" key="8">
    <source>
        <dbReference type="ARBA" id="ARBA00048490"/>
    </source>
</evidence>
<evidence type="ECO:0000256" key="1">
    <source>
        <dbReference type="ARBA" id="ARBA00004496"/>
    </source>
</evidence>
<evidence type="ECO:0000313" key="15">
    <source>
        <dbReference type="Proteomes" id="UP000038045"/>
    </source>
</evidence>
<dbReference type="STRING" id="131310.A0A0N5A2C0"/>
<dbReference type="GO" id="GO:0120518">
    <property type="term" value="F:protein N-terminal-methionine acetyltransferase activity"/>
    <property type="evidence" value="ECO:0007669"/>
    <property type="project" value="UniProtKB-EC"/>
</dbReference>
<dbReference type="GO" id="GO:0031415">
    <property type="term" value="C:NatA complex"/>
    <property type="evidence" value="ECO:0007669"/>
    <property type="project" value="TreeGrafter"/>
</dbReference>
<evidence type="ECO:0000256" key="3">
    <source>
        <dbReference type="ARBA" id="ARBA00022679"/>
    </source>
</evidence>
<evidence type="ECO:0000256" key="13">
    <source>
        <dbReference type="ARBA" id="ARBA00049454"/>
    </source>
</evidence>
<dbReference type="FunFam" id="3.40.630.30:FF:000078">
    <property type="entry name" value="N-alpha-acetyltransferase 50"/>
    <property type="match status" value="1"/>
</dbReference>
<accession>A0A0N5A2C0</accession>
<dbReference type="GO" id="GO:0007064">
    <property type="term" value="P:mitotic sister chromatid cohesion"/>
    <property type="evidence" value="ECO:0007669"/>
    <property type="project" value="TreeGrafter"/>
</dbReference>
<keyword evidence="4" id="KW-0012">Acyltransferase</keyword>
<dbReference type="PANTHER" id="PTHR42919:SF8">
    <property type="entry name" value="N-ALPHA-ACETYLTRANSFERASE 50"/>
    <property type="match status" value="1"/>
</dbReference>
<comment type="subcellular location">
    <subcellularLocation>
        <location evidence="1">Cytoplasm</location>
    </subcellularLocation>
</comment>
<evidence type="ECO:0000256" key="2">
    <source>
        <dbReference type="ARBA" id="ARBA00022490"/>
    </source>
</evidence>
<dbReference type="Pfam" id="PF00583">
    <property type="entry name" value="Acetyltransf_1"/>
    <property type="match status" value="1"/>
</dbReference>
<dbReference type="WBParaSite" id="PTRK_0001576700.1">
    <property type="protein sequence ID" value="PTRK_0001576700.1"/>
    <property type="gene ID" value="PTRK_0001576700"/>
</dbReference>
<comment type="catalytic activity">
    <reaction evidence="8">
        <text>N-terminal L-methionyl-L-phenylalanyl-[protein] + acetyl-CoA = N-terminal N(alpha)-acetyl-L-methionyl-L-phenylalanyl-[protein] + CoA + H(+)</text>
        <dbReference type="Rhea" id="RHEA:50528"/>
        <dbReference type="Rhea" id="RHEA-COMP:12715"/>
        <dbReference type="Rhea" id="RHEA-COMP:12716"/>
        <dbReference type="ChEBI" id="CHEBI:15378"/>
        <dbReference type="ChEBI" id="CHEBI:57287"/>
        <dbReference type="ChEBI" id="CHEBI:57288"/>
        <dbReference type="ChEBI" id="CHEBI:133382"/>
        <dbReference type="ChEBI" id="CHEBI:133383"/>
        <dbReference type="EC" id="2.3.1.258"/>
    </reaction>
</comment>
<evidence type="ECO:0000256" key="6">
    <source>
        <dbReference type="ARBA" id="ARBA00048251"/>
    </source>
</evidence>
<dbReference type="InterPro" id="IPR016181">
    <property type="entry name" value="Acyl_CoA_acyltransferase"/>
</dbReference>
<comment type="catalytic activity">
    <reaction evidence="10">
        <text>N-terminal L-methionyl-L-valyl-[protein] + acetyl-CoA = N-terminal N(alpha)-acetyl-L-methionyl-L-valyl-[protein] + CoA + H(+)</text>
        <dbReference type="Rhea" id="RHEA:50572"/>
        <dbReference type="Rhea" id="RHEA-COMP:12730"/>
        <dbReference type="Rhea" id="RHEA-COMP:12731"/>
        <dbReference type="ChEBI" id="CHEBI:15378"/>
        <dbReference type="ChEBI" id="CHEBI:57287"/>
        <dbReference type="ChEBI" id="CHEBI:57288"/>
        <dbReference type="ChEBI" id="CHEBI:133402"/>
        <dbReference type="ChEBI" id="CHEBI:133403"/>
        <dbReference type="EC" id="2.3.1.258"/>
    </reaction>
</comment>
<dbReference type="Proteomes" id="UP000038045">
    <property type="component" value="Unplaced"/>
</dbReference>
<keyword evidence="15" id="KW-1185">Reference proteome</keyword>
<name>A0A0N5A2C0_PARTI</name>
<evidence type="ECO:0000256" key="11">
    <source>
        <dbReference type="ARBA" id="ARBA00049002"/>
    </source>
</evidence>
<dbReference type="EC" id="2.3.1.258" evidence="5"/>
<evidence type="ECO:0000256" key="12">
    <source>
        <dbReference type="ARBA" id="ARBA00049103"/>
    </source>
</evidence>
<comment type="catalytic activity">
    <reaction evidence="9">
        <text>N-terminal L-methionyl-L-lysyl-[protein] + acetyl-CoA = N-terminal N(alpha)-acetyl-L-methionyl-L-lysyl-[protein] + CoA + H(+)</text>
        <dbReference type="Rhea" id="RHEA:50580"/>
        <dbReference type="Rhea" id="RHEA-COMP:12734"/>
        <dbReference type="Rhea" id="RHEA-COMP:12735"/>
        <dbReference type="ChEBI" id="CHEBI:15378"/>
        <dbReference type="ChEBI" id="CHEBI:57287"/>
        <dbReference type="ChEBI" id="CHEBI:57288"/>
        <dbReference type="ChEBI" id="CHEBI:133406"/>
        <dbReference type="ChEBI" id="CHEBI:133407"/>
        <dbReference type="EC" id="2.3.1.258"/>
    </reaction>
</comment>
<comment type="catalytic activity">
    <reaction evidence="6">
        <text>N-terminal L-methionyl-L-seryl-[protein] + acetyl-CoA = N-terminal N(alpha)-acetyl-L-methionyl-L-seryl-[protein] + CoA + H(+)</text>
        <dbReference type="Rhea" id="RHEA:50568"/>
        <dbReference type="Rhea" id="RHEA-COMP:12728"/>
        <dbReference type="Rhea" id="RHEA-COMP:12729"/>
        <dbReference type="ChEBI" id="CHEBI:15378"/>
        <dbReference type="ChEBI" id="CHEBI:57287"/>
        <dbReference type="ChEBI" id="CHEBI:57288"/>
        <dbReference type="ChEBI" id="CHEBI:133400"/>
        <dbReference type="ChEBI" id="CHEBI:133401"/>
        <dbReference type="EC" id="2.3.1.258"/>
    </reaction>
</comment>
<sequence length="171" mass="19343">MEDNLDVIVSSQQISLEPLTPKTVTAFKIINSSVFPVQYSEKFYQDILNEGVEDFSRIVILKSSGTPIGAVSCRIASPKLGTNLTSNDLYIMTLGTLPAYRRRKIGTILLDYIFQLCKKLPSIKRIVLHVQTSNEEALDFYKKFGFKIVDTIEGYYKRIDVTSAHLLTKEL</sequence>
<reference evidence="16" key="1">
    <citation type="submission" date="2017-02" db="UniProtKB">
        <authorList>
            <consortium name="WormBaseParasite"/>
        </authorList>
    </citation>
    <scope>IDENTIFICATION</scope>
</reference>
<keyword evidence="2" id="KW-0963">Cytoplasm</keyword>
<feature type="domain" description="N-acetyltransferase" evidence="14">
    <location>
        <begin position="14"/>
        <end position="168"/>
    </location>
</feature>
<dbReference type="InterPro" id="IPR051556">
    <property type="entry name" value="N-term/lysine_N-AcTrnsfr"/>
</dbReference>
<comment type="catalytic activity">
    <reaction evidence="12">
        <text>N-terminal L-methionyl-L-leucyl-[protein] + acetyl-CoA = N-terminal N(alpha)-acetyl-L-methionyl-L-leucyl-[protein] + CoA + H(+)</text>
        <dbReference type="Rhea" id="RHEA:50520"/>
        <dbReference type="Rhea" id="RHEA-COMP:12711"/>
        <dbReference type="Rhea" id="RHEA-COMP:12712"/>
        <dbReference type="ChEBI" id="CHEBI:15378"/>
        <dbReference type="ChEBI" id="CHEBI:57287"/>
        <dbReference type="ChEBI" id="CHEBI:57288"/>
        <dbReference type="ChEBI" id="CHEBI:133377"/>
        <dbReference type="ChEBI" id="CHEBI:133378"/>
        <dbReference type="EC" id="2.3.1.258"/>
    </reaction>
</comment>
<evidence type="ECO:0000256" key="10">
    <source>
        <dbReference type="ARBA" id="ARBA00048799"/>
    </source>
</evidence>
<dbReference type="Gene3D" id="3.40.630.30">
    <property type="match status" value="1"/>
</dbReference>
<keyword evidence="3" id="KW-0808">Transferase</keyword>
<evidence type="ECO:0000256" key="4">
    <source>
        <dbReference type="ARBA" id="ARBA00023315"/>
    </source>
</evidence>
<protein>
    <recommendedName>
        <fullName evidence="5">N-terminal methionine N(alpha)-acetyltransferase NatE</fullName>
        <ecNumber evidence="5">2.3.1.258</ecNumber>
    </recommendedName>
</protein>
<dbReference type="PROSITE" id="PS51186">
    <property type="entry name" value="GNAT"/>
    <property type="match status" value="1"/>
</dbReference>
<proteinExistence type="predicted"/>
<dbReference type="AlphaFoldDB" id="A0A0N5A2C0"/>
<evidence type="ECO:0000256" key="5">
    <source>
        <dbReference type="ARBA" id="ARBA00039121"/>
    </source>
</evidence>